<dbReference type="InterPro" id="IPR002146">
    <property type="entry name" value="ATP_synth_b/b'su_bac/chlpt"/>
</dbReference>
<dbReference type="HAMAP" id="MF_01398">
    <property type="entry name" value="ATP_synth_b_bprime"/>
    <property type="match status" value="1"/>
</dbReference>
<evidence type="ECO:0000256" key="1">
    <source>
        <dbReference type="ARBA" id="ARBA00005513"/>
    </source>
</evidence>
<dbReference type="KEGG" id="bhu:bhn_I1572"/>
<dbReference type="EMBL" id="CP017831">
    <property type="protein sequence ID" value="AOZ96605.1"/>
    <property type="molecule type" value="Genomic_DNA"/>
</dbReference>
<dbReference type="GO" id="GO:0046933">
    <property type="term" value="F:proton-transporting ATP synthase activity, rotational mechanism"/>
    <property type="evidence" value="ECO:0007669"/>
    <property type="project" value="UniProtKB-UniRule"/>
</dbReference>
<evidence type="ECO:0000256" key="10">
    <source>
        <dbReference type="ARBA" id="ARBA00025198"/>
    </source>
</evidence>
<keyword evidence="14" id="KW-0175">Coiled coil</keyword>
<keyword evidence="2 12" id="KW-0813">Transport</keyword>
<evidence type="ECO:0000313" key="15">
    <source>
        <dbReference type="EMBL" id="AOZ96605.1"/>
    </source>
</evidence>
<evidence type="ECO:0000256" key="6">
    <source>
        <dbReference type="ARBA" id="ARBA00022989"/>
    </source>
</evidence>
<proteinExistence type="inferred from homology"/>
<dbReference type="CDD" id="cd06503">
    <property type="entry name" value="ATP-synt_Fo_b"/>
    <property type="match status" value="1"/>
</dbReference>
<evidence type="ECO:0000256" key="8">
    <source>
        <dbReference type="ARBA" id="ARBA00023136"/>
    </source>
</evidence>
<keyword evidence="16" id="KW-1185">Reference proteome</keyword>
<comment type="function">
    <text evidence="10 12">F(1)F(0) ATP synthase produces ATP from ADP in the presence of a proton or sodium gradient. F-type ATPases consist of two structural domains, F(1) containing the extramembraneous catalytic core and F(0) containing the membrane proton channel, linked together by a central stalk and a peripheral stalk. During catalysis, ATP synthesis in the catalytic domain of F(1) is coupled via a rotary mechanism of the central stalk subunits to proton translocation.</text>
</comment>
<keyword evidence="5 12" id="KW-0375">Hydrogen ion transport</keyword>
<evidence type="ECO:0000256" key="9">
    <source>
        <dbReference type="ARBA" id="ARBA00023310"/>
    </source>
</evidence>
<evidence type="ECO:0000256" key="2">
    <source>
        <dbReference type="ARBA" id="ARBA00022448"/>
    </source>
</evidence>
<dbReference type="GO" id="GO:0045259">
    <property type="term" value="C:proton-transporting ATP synthase complex"/>
    <property type="evidence" value="ECO:0007669"/>
    <property type="project" value="UniProtKB-KW"/>
</dbReference>
<keyword evidence="4 12" id="KW-0812">Transmembrane</keyword>
<dbReference type="GO" id="GO:0046961">
    <property type="term" value="F:proton-transporting ATPase activity, rotational mechanism"/>
    <property type="evidence" value="ECO:0007669"/>
    <property type="project" value="TreeGrafter"/>
</dbReference>
<evidence type="ECO:0000256" key="11">
    <source>
        <dbReference type="ARBA" id="ARBA00037847"/>
    </source>
</evidence>
<accession>A0A1D9P327</accession>
<dbReference type="Proteomes" id="UP000179284">
    <property type="component" value="Chromosome I"/>
</dbReference>
<dbReference type="Pfam" id="PF00430">
    <property type="entry name" value="ATP-synt_B"/>
    <property type="match status" value="1"/>
</dbReference>
<evidence type="ECO:0000256" key="3">
    <source>
        <dbReference type="ARBA" id="ARBA00022547"/>
    </source>
</evidence>
<feature type="transmembrane region" description="Helical" evidence="12">
    <location>
        <begin position="6"/>
        <end position="23"/>
    </location>
</feature>
<evidence type="ECO:0000256" key="7">
    <source>
        <dbReference type="ARBA" id="ARBA00023065"/>
    </source>
</evidence>
<keyword evidence="8 12" id="KW-0472">Membrane</keyword>
<organism evidence="15 16">
    <name type="scientific">Butyrivibrio hungatei</name>
    <dbReference type="NCBI Taxonomy" id="185008"/>
    <lineage>
        <taxon>Bacteria</taxon>
        <taxon>Bacillati</taxon>
        <taxon>Bacillota</taxon>
        <taxon>Clostridia</taxon>
        <taxon>Lachnospirales</taxon>
        <taxon>Lachnospiraceae</taxon>
        <taxon>Butyrivibrio</taxon>
    </lineage>
</organism>
<dbReference type="GO" id="GO:0012505">
    <property type="term" value="C:endomembrane system"/>
    <property type="evidence" value="ECO:0007669"/>
    <property type="project" value="UniProtKB-SubCell"/>
</dbReference>
<comment type="subunit">
    <text evidence="12">F-type ATPases have 2 components, F(1) - the catalytic core - and F(0) - the membrane proton channel. F(1) has five subunits: alpha(3), beta(3), gamma(1), delta(1), epsilon(1). F(0) has three main subunits: a(1), b(2) and c(10-14). The alpha and beta chains form an alternating ring which encloses part of the gamma chain. F(1) is attached to F(0) by a central stalk formed by the gamma and epsilon chains, while a peripheral stalk is formed by the delta and b chains.</text>
</comment>
<evidence type="ECO:0000256" key="12">
    <source>
        <dbReference type="HAMAP-Rule" id="MF_01398"/>
    </source>
</evidence>
<dbReference type="PANTHER" id="PTHR33445">
    <property type="entry name" value="ATP SYNTHASE SUBUNIT B', CHLOROPLASTIC"/>
    <property type="match status" value="1"/>
</dbReference>
<keyword evidence="7 12" id="KW-0406">Ion transport</keyword>
<evidence type="ECO:0000256" key="5">
    <source>
        <dbReference type="ARBA" id="ARBA00022781"/>
    </source>
</evidence>
<evidence type="ECO:0000256" key="4">
    <source>
        <dbReference type="ARBA" id="ARBA00022692"/>
    </source>
</evidence>
<comment type="similarity">
    <text evidence="1 12 13">Belongs to the ATPase B chain family.</text>
</comment>
<evidence type="ECO:0000256" key="13">
    <source>
        <dbReference type="RuleBase" id="RU003848"/>
    </source>
</evidence>
<keyword evidence="6 12" id="KW-1133">Transmembrane helix</keyword>
<dbReference type="GO" id="GO:0005886">
    <property type="term" value="C:plasma membrane"/>
    <property type="evidence" value="ECO:0007669"/>
    <property type="project" value="UniProtKB-SubCell"/>
</dbReference>
<keyword evidence="3 12" id="KW-0138">CF(0)</keyword>
<dbReference type="PANTHER" id="PTHR33445:SF1">
    <property type="entry name" value="ATP SYNTHASE SUBUNIT B"/>
    <property type="match status" value="1"/>
</dbReference>
<sequence length="163" mass="18652">MLTTSIVNIACTIINLLILYFIAKKFLFQRIDNIFMQRKEEVDEATKAADKATQEAINTKKEYEKKIELADEEKEQILSDIKKQGYDEYERIVNDAKKKGEQILIEAKHNAEVENERAKEVYAAQLTDMVIDAASKIAATKHSTQDDLELYDKFISEAGVSNE</sequence>
<comment type="function">
    <text evidence="12">Component of the F(0) channel, it forms part of the peripheral stalk, linking F(1) to F(0).</text>
</comment>
<reference evidence="16" key="1">
    <citation type="submission" date="2016-10" db="EMBL/GenBank/DDBJ databases">
        <title>The complete genome sequence of the rumen bacterium Butyrivibrio hungatei MB2003.</title>
        <authorList>
            <person name="Palevich N."/>
            <person name="Kelly W.J."/>
            <person name="Leahy S.C."/>
            <person name="Altermann E."/>
            <person name="Rakonjac J."/>
            <person name="Attwood G.T."/>
        </authorList>
    </citation>
    <scope>NUCLEOTIDE SEQUENCE [LARGE SCALE GENOMIC DNA]</scope>
    <source>
        <strain evidence="16">MB2003</strain>
    </source>
</reference>
<evidence type="ECO:0000313" key="16">
    <source>
        <dbReference type="Proteomes" id="UP000179284"/>
    </source>
</evidence>
<evidence type="ECO:0000256" key="14">
    <source>
        <dbReference type="SAM" id="Coils"/>
    </source>
</evidence>
<gene>
    <name evidence="12" type="primary">atpF</name>
    <name evidence="15" type="ORF">bhn_I1572</name>
</gene>
<dbReference type="InterPro" id="IPR050059">
    <property type="entry name" value="ATP_synthase_B_chain"/>
</dbReference>
<keyword evidence="12" id="KW-1003">Cell membrane</keyword>
<protein>
    <recommendedName>
        <fullName evidence="12">ATP synthase subunit b</fullName>
    </recommendedName>
    <alternativeName>
        <fullName evidence="12">ATP synthase F(0) sector subunit b</fullName>
    </alternativeName>
    <alternativeName>
        <fullName evidence="12">ATPase subunit I</fullName>
    </alternativeName>
    <alternativeName>
        <fullName evidence="12">F-type ATPase subunit b</fullName>
        <shortName evidence="12">F-ATPase subunit b</shortName>
    </alternativeName>
</protein>
<comment type="subcellular location">
    <subcellularLocation>
        <location evidence="12">Cell membrane</location>
        <topology evidence="12">Single-pass membrane protein</topology>
    </subcellularLocation>
    <subcellularLocation>
        <location evidence="11">Endomembrane system</location>
        <topology evidence="11">Single-pass membrane protein</topology>
    </subcellularLocation>
</comment>
<dbReference type="RefSeq" id="WP_071176280.1">
    <property type="nucleotide sequence ID" value="NZ_CP017831.1"/>
</dbReference>
<feature type="coiled-coil region" evidence="14">
    <location>
        <begin position="35"/>
        <end position="80"/>
    </location>
</feature>
<keyword evidence="9 12" id="KW-0066">ATP synthesis</keyword>
<dbReference type="OrthoDB" id="2002212at2"/>
<name>A0A1D9P327_9FIRM</name>
<dbReference type="AlphaFoldDB" id="A0A1D9P327"/>